<protein>
    <submittedName>
        <fullName evidence="2">Lipoate--protein ligase family protein</fullName>
    </submittedName>
</protein>
<dbReference type="RefSeq" id="WP_256028781.1">
    <property type="nucleotide sequence ID" value="NZ_JAHLKM010000004.1"/>
</dbReference>
<dbReference type="EMBL" id="JAHLKM010000004">
    <property type="protein sequence ID" value="MCQ4332839.1"/>
    <property type="molecule type" value="Genomic_DNA"/>
</dbReference>
<evidence type="ECO:0000259" key="1">
    <source>
        <dbReference type="PROSITE" id="PS51733"/>
    </source>
</evidence>
<dbReference type="InterPro" id="IPR004143">
    <property type="entry name" value="BPL_LPL_catalytic"/>
</dbReference>
<dbReference type="InterPro" id="IPR050664">
    <property type="entry name" value="Octanoyltrans_LipM/LipL"/>
</dbReference>
<feature type="domain" description="BPL/LPL catalytic" evidence="1">
    <location>
        <begin position="29"/>
        <end position="234"/>
    </location>
</feature>
<dbReference type="InterPro" id="IPR045864">
    <property type="entry name" value="aa-tRNA-synth_II/BPL/LPL"/>
</dbReference>
<dbReference type="Proteomes" id="UP001139494">
    <property type="component" value="Unassembled WGS sequence"/>
</dbReference>
<dbReference type="AlphaFoldDB" id="A0A9R1CPT9"/>
<comment type="caution">
    <text evidence="2">The sequence shown here is derived from an EMBL/GenBank/DDBJ whole genome shotgun (WGS) entry which is preliminary data.</text>
</comment>
<name>A0A9R1CPT9_9EURY</name>
<dbReference type="GO" id="GO:0016874">
    <property type="term" value="F:ligase activity"/>
    <property type="evidence" value="ECO:0007669"/>
    <property type="project" value="UniProtKB-KW"/>
</dbReference>
<keyword evidence="3" id="KW-1185">Reference proteome</keyword>
<keyword evidence="2" id="KW-0436">Ligase</keyword>
<dbReference type="Gene3D" id="3.30.930.10">
    <property type="entry name" value="Bira Bifunctional Protein, Domain 2"/>
    <property type="match status" value="1"/>
</dbReference>
<organism evidence="2 3">
    <name type="scientific">Natronomonas aquatica</name>
    <dbReference type="NCBI Taxonomy" id="2841590"/>
    <lineage>
        <taxon>Archaea</taxon>
        <taxon>Methanobacteriati</taxon>
        <taxon>Methanobacteriota</taxon>
        <taxon>Stenosarchaea group</taxon>
        <taxon>Halobacteria</taxon>
        <taxon>Halobacteriales</taxon>
        <taxon>Natronomonadaceae</taxon>
        <taxon>Natronomonas</taxon>
    </lineage>
</organism>
<accession>A0A9R1CPT9</accession>
<dbReference type="Pfam" id="PF21948">
    <property type="entry name" value="LplA-B_cat"/>
    <property type="match status" value="1"/>
</dbReference>
<reference evidence="2" key="1">
    <citation type="journal article" date="2023" name="Front. Microbiol.">
        <title>Genomic-based phylogenetic and metabolic analyses of the genus Natronomonas, and description of Natronomonas aquatica sp. nov.</title>
        <authorList>
            <person name="Garcia-Roldan A."/>
            <person name="Duran-Viseras A."/>
            <person name="de la Haba R.R."/>
            <person name="Corral P."/>
            <person name="Sanchez-Porro C."/>
            <person name="Ventosa A."/>
        </authorList>
    </citation>
    <scope>NUCLEOTIDE SEQUENCE</scope>
    <source>
        <strain evidence="2">F2-12</strain>
    </source>
</reference>
<dbReference type="PROSITE" id="PS51733">
    <property type="entry name" value="BPL_LPL_CATALYTIC"/>
    <property type="match status" value="1"/>
</dbReference>
<dbReference type="PANTHER" id="PTHR43679:SF2">
    <property type="entry name" value="OCTANOYL-[GCVH]:PROTEIN N-OCTANOYLTRANSFERASE"/>
    <property type="match status" value="1"/>
</dbReference>
<dbReference type="CDD" id="cd16443">
    <property type="entry name" value="LplA"/>
    <property type="match status" value="1"/>
</dbReference>
<gene>
    <name evidence="2" type="ORF">KM295_04875</name>
</gene>
<evidence type="ECO:0000313" key="3">
    <source>
        <dbReference type="Proteomes" id="UP001139494"/>
    </source>
</evidence>
<proteinExistence type="predicted"/>
<sequence length="267" mass="28870">MDWRLIPEERIGGPTAMALDEVAAEAVAEGGPATVRLYRWTPSTVSLGYGNDADIVDWRYCAEHAIDVTRRQTGGGAIYHDGFGDVAYSIVAPASEFPGDVTECYRQLLKPVFEAFEAVGTEVGFADAESGTLWGPLCYLLGLDPAHDLVGPDGRKIAGNAQYRTSEAIVQHGSLTFESDPAAHLGPFVDPPVSTAEFADRVCGLTDITAGTLDRSTFVDRLTDALAGWADAERGSWSDSERERAEELVAEKYGHDRWVRSRTDPTG</sequence>
<dbReference type="PANTHER" id="PTHR43679">
    <property type="entry name" value="OCTANOYLTRANSFERASE LIPM-RELATED"/>
    <property type="match status" value="1"/>
</dbReference>
<evidence type="ECO:0000313" key="2">
    <source>
        <dbReference type="EMBL" id="MCQ4332839.1"/>
    </source>
</evidence>
<dbReference type="SUPFAM" id="SSF55681">
    <property type="entry name" value="Class II aaRS and biotin synthetases"/>
    <property type="match status" value="1"/>
</dbReference>